<feature type="region of interest" description="Disordered" evidence="6">
    <location>
        <begin position="76"/>
        <end position="110"/>
    </location>
</feature>
<dbReference type="InterPro" id="IPR013881">
    <property type="entry name" value="Pre-mRNA_splic_Prp3_dom"/>
</dbReference>
<reference evidence="9" key="1">
    <citation type="submission" date="2021-03" db="EMBL/GenBank/DDBJ databases">
        <title>Chromosome level genome of the anhydrobiotic midge Polypedilum vanderplanki.</title>
        <authorList>
            <person name="Yoshida Y."/>
            <person name="Kikawada T."/>
            <person name="Gusev O."/>
        </authorList>
    </citation>
    <scope>NUCLEOTIDE SEQUENCE</scope>
    <source>
        <strain evidence="9">NIAS01</strain>
        <tissue evidence="9">Whole body or cell culture</tissue>
    </source>
</reference>
<keyword evidence="3" id="KW-0508">mRNA splicing</keyword>
<organism evidence="9 10">
    <name type="scientific">Polypedilum vanderplanki</name>
    <name type="common">Sleeping chironomid midge</name>
    <dbReference type="NCBI Taxonomy" id="319348"/>
    <lineage>
        <taxon>Eukaryota</taxon>
        <taxon>Metazoa</taxon>
        <taxon>Ecdysozoa</taxon>
        <taxon>Arthropoda</taxon>
        <taxon>Hexapoda</taxon>
        <taxon>Insecta</taxon>
        <taxon>Pterygota</taxon>
        <taxon>Neoptera</taxon>
        <taxon>Endopterygota</taxon>
        <taxon>Diptera</taxon>
        <taxon>Nematocera</taxon>
        <taxon>Chironomoidea</taxon>
        <taxon>Chironomidae</taxon>
        <taxon>Chironominae</taxon>
        <taxon>Polypedilum</taxon>
        <taxon>Polypedilum</taxon>
    </lineage>
</organism>
<gene>
    <name evidence="9" type="ORF">PVAND_005269</name>
</gene>
<feature type="coiled-coil region" evidence="5">
    <location>
        <begin position="121"/>
        <end position="169"/>
    </location>
</feature>
<comment type="subcellular location">
    <subcellularLocation>
        <location evidence="1">Nucleus</location>
    </subcellularLocation>
</comment>
<dbReference type="Pfam" id="PF06544">
    <property type="entry name" value="Prp3_C"/>
    <property type="match status" value="1"/>
</dbReference>
<dbReference type="Pfam" id="PF08572">
    <property type="entry name" value="PRP3"/>
    <property type="match status" value="1"/>
</dbReference>
<keyword evidence="2" id="KW-0507">mRNA processing</keyword>
<evidence type="ECO:0000313" key="9">
    <source>
        <dbReference type="EMBL" id="KAG5675360.1"/>
    </source>
</evidence>
<dbReference type="EMBL" id="JADBJN010000002">
    <property type="protein sequence ID" value="KAG5675360.1"/>
    <property type="molecule type" value="Genomic_DNA"/>
</dbReference>
<feature type="region of interest" description="Disordered" evidence="6">
    <location>
        <begin position="448"/>
        <end position="469"/>
    </location>
</feature>
<feature type="compositionally biased region" description="Basic and acidic residues" evidence="6">
    <location>
        <begin position="76"/>
        <end position="93"/>
    </location>
</feature>
<dbReference type="Proteomes" id="UP001107558">
    <property type="component" value="Chromosome 2"/>
</dbReference>
<dbReference type="InterPro" id="IPR010541">
    <property type="entry name" value="Prp3_C"/>
</dbReference>
<feature type="compositionally biased region" description="Basic and acidic residues" evidence="6">
    <location>
        <begin position="448"/>
        <end position="468"/>
    </location>
</feature>
<evidence type="ECO:0000256" key="6">
    <source>
        <dbReference type="SAM" id="MobiDB-lite"/>
    </source>
</evidence>
<dbReference type="InterPro" id="IPR027104">
    <property type="entry name" value="Prp3"/>
</dbReference>
<feature type="domain" description="Pre-mRNA-splicing factor 3" evidence="8">
    <location>
        <begin position="253"/>
        <end position="463"/>
    </location>
</feature>
<name>A0A9J6C0C0_POLVA</name>
<protein>
    <submittedName>
        <fullName evidence="9">Uncharacterized protein</fullName>
    </submittedName>
</protein>
<keyword evidence="5" id="KW-0175">Coiled coil</keyword>
<dbReference type="PANTHER" id="PTHR14212">
    <property type="entry name" value="U4/U6-ASSOCIATED RNA SPLICING FACTOR-RELATED"/>
    <property type="match status" value="1"/>
</dbReference>
<accession>A0A9J6C0C0</accession>
<evidence type="ECO:0000313" key="10">
    <source>
        <dbReference type="Proteomes" id="UP001107558"/>
    </source>
</evidence>
<dbReference type="AlphaFoldDB" id="A0A9J6C0C0"/>
<proteinExistence type="predicted"/>
<evidence type="ECO:0000256" key="1">
    <source>
        <dbReference type="ARBA" id="ARBA00004123"/>
    </source>
</evidence>
<dbReference type="GO" id="GO:0046540">
    <property type="term" value="C:U4/U6 x U5 tri-snRNP complex"/>
    <property type="evidence" value="ECO:0007669"/>
    <property type="project" value="InterPro"/>
</dbReference>
<feature type="coiled-coil region" evidence="5">
    <location>
        <begin position="278"/>
        <end position="305"/>
    </location>
</feature>
<evidence type="ECO:0000259" key="7">
    <source>
        <dbReference type="Pfam" id="PF06544"/>
    </source>
</evidence>
<feature type="domain" description="Small nuclear ribonucleoprotein Prp3 C-terminal" evidence="7">
    <location>
        <begin position="486"/>
        <end position="610"/>
    </location>
</feature>
<dbReference type="PANTHER" id="PTHR14212:SF0">
    <property type="entry name" value="U4_U6 SMALL NUCLEAR RIBONUCLEOPROTEIN PRP3"/>
    <property type="match status" value="1"/>
</dbReference>
<dbReference type="OrthoDB" id="10264544at2759"/>
<comment type="caution">
    <text evidence="9">The sequence shown here is derived from an EMBL/GenBank/DDBJ whole genome shotgun (WGS) entry which is preliminary data.</text>
</comment>
<keyword evidence="4" id="KW-0539">Nucleus</keyword>
<feature type="compositionally biased region" description="Polar residues" evidence="6">
    <location>
        <begin position="99"/>
        <end position="110"/>
    </location>
</feature>
<evidence type="ECO:0000259" key="8">
    <source>
        <dbReference type="Pfam" id="PF08572"/>
    </source>
</evidence>
<dbReference type="CDD" id="cd24162">
    <property type="entry name" value="Prp3_C"/>
    <property type="match status" value="1"/>
</dbReference>
<evidence type="ECO:0000256" key="3">
    <source>
        <dbReference type="ARBA" id="ARBA00023187"/>
    </source>
</evidence>
<dbReference type="Gene3D" id="1.20.1390.10">
    <property type="entry name" value="PWI domain"/>
    <property type="match status" value="1"/>
</dbReference>
<evidence type="ECO:0000256" key="5">
    <source>
        <dbReference type="SAM" id="Coils"/>
    </source>
</evidence>
<dbReference type="GO" id="GO:0000398">
    <property type="term" value="P:mRNA splicing, via spliceosome"/>
    <property type="evidence" value="ECO:0007669"/>
    <property type="project" value="InterPro"/>
</dbReference>
<keyword evidence="10" id="KW-1185">Reference proteome</keyword>
<evidence type="ECO:0000256" key="4">
    <source>
        <dbReference type="ARBA" id="ARBA00023242"/>
    </source>
</evidence>
<evidence type="ECO:0000256" key="2">
    <source>
        <dbReference type="ARBA" id="ARBA00022664"/>
    </source>
</evidence>
<sequence length="623" mass="71955">MSLSKSQIDEIRPDLEKISIRVVGTVDDRIMSIFDRGLYNGYDREKFFKKFSTIVDDRQAKKLVEKLDSIIEHNAPKSKKRSFEDSEDKDSKRVKTSHSDSTNGTDASSGTLTSVQIQQMMEHAQKQIEERKRKLEASKSTIQAGTPIVNVLDMNVDERQRKIAELQRQIQAKLSGSVAVAAGITPIPIKQADKPRPLILDSEGRTVDTSGREINIQTLTPTLKANIRAKKKETFKHQQAEKVADEARTAELSYFDERIPIKPVVRGKRALRFHEPGKFELMAEQMRMKAQMERLQNEISQIARKTGISNATRLALIAPKTDVNNEEVPQLEWWDSVICDDYNKVVDGKIPIRVKAITNLIEHPVQVRPVNPIRPAYLPVFLTKKERKKLRRQNRREAWKEEQEKIRLGLVDPPEPKLKISNLMRVLGTEAVQDPTKIEAHVREQMARRQKAHEDDNQARKLTDEQKREKKIKKLKEDTSMGVNVSVYRIKDLSNQSKKFKVETNAKQLFMTGVVILFRDCCVVVVEGGPKQQKKYRRLMMHRIKWEEDIVKCTEDKTEDKEEPNSCKLVWEGKVPKRSFGEIKFKQFTMEKAVREFFQKHHCEHLWDLAYSGAVLEVSMDDI</sequence>